<dbReference type="EMBL" id="DSJL01000007">
    <property type="protein sequence ID" value="HEF64545.1"/>
    <property type="molecule type" value="Genomic_DNA"/>
</dbReference>
<keyword evidence="2" id="KW-0812">Transmembrane</keyword>
<gene>
    <name evidence="3" type="ORF">ENP47_02905</name>
</gene>
<dbReference type="AlphaFoldDB" id="A0A7C2BF20"/>
<comment type="caution">
    <text evidence="3">The sequence shown here is derived from an EMBL/GenBank/DDBJ whole genome shotgun (WGS) entry which is preliminary data.</text>
</comment>
<accession>A0A7C2BF20</accession>
<proteinExistence type="predicted"/>
<evidence type="ECO:0000256" key="1">
    <source>
        <dbReference type="SAM" id="MobiDB-lite"/>
    </source>
</evidence>
<evidence type="ECO:0000313" key="3">
    <source>
        <dbReference type="EMBL" id="HEF64545.1"/>
    </source>
</evidence>
<feature type="compositionally biased region" description="Low complexity" evidence="1">
    <location>
        <begin position="147"/>
        <end position="157"/>
    </location>
</feature>
<protein>
    <submittedName>
        <fullName evidence="3">Uncharacterized protein</fullName>
    </submittedName>
</protein>
<keyword evidence="2" id="KW-0472">Membrane</keyword>
<sequence>MQNPFDWEYLTAPLWRMPTWGPLSIAYVVVFSLGFLVCLWLYNDPRRLIRKRDPLLAQFLQRIAGWGLVVFGIGLFFFLFRLGRISAFNLYMRIWLYLSALLAVVWAAYAGHVLVRVYPPLARQRAEELRRKQYATIPKHAPRRRASTTQSATRKSR</sequence>
<evidence type="ECO:0000256" key="2">
    <source>
        <dbReference type="SAM" id="Phobius"/>
    </source>
</evidence>
<feature type="transmembrane region" description="Helical" evidence="2">
    <location>
        <begin position="20"/>
        <end position="42"/>
    </location>
</feature>
<feature type="transmembrane region" description="Helical" evidence="2">
    <location>
        <begin position="63"/>
        <end position="82"/>
    </location>
</feature>
<reference evidence="3" key="1">
    <citation type="journal article" date="2020" name="mSystems">
        <title>Genome- and Community-Level Interaction Insights into Carbon Utilization and Element Cycling Functions of Hydrothermarchaeota in Hydrothermal Sediment.</title>
        <authorList>
            <person name="Zhou Z."/>
            <person name="Liu Y."/>
            <person name="Xu W."/>
            <person name="Pan J."/>
            <person name="Luo Z.H."/>
            <person name="Li M."/>
        </authorList>
    </citation>
    <scope>NUCLEOTIDE SEQUENCE [LARGE SCALE GENOMIC DNA]</scope>
    <source>
        <strain evidence="3">SpSt-222</strain>
    </source>
</reference>
<feature type="transmembrane region" description="Helical" evidence="2">
    <location>
        <begin position="94"/>
        <end position="115"/>
    </location>
</feature>
<feature type="region of interest" description="Disordered" evidence="1">
    <location>
        <begin position="138"/>
        <end position="157"/>
    </location>
</feature>
<keyword evidence="2" id="KW-1133">Transmembrane helix</keyword>
<name>A0A7C2BF20_THERO</name>
<organism evidence="3">
    <name type="scientific">Thermomicrobium roseum</name>
    <dbReference type="NCBI Taxonomy" id="500"/>
    <lineage>
        <taxon>Bacteria</taxon>
        <taxon>Pseudomonadati</taxon>
        <taxon>Thermomicrobiota</taxon>
        <taxon>Thermomicrobia</taxon>
        <taxon>Thermomicrobiales</taxon>
        <taxon>Thermomicrobiaceae</taxon>
        <taxon>Thermomicrobium</taxon>
    </lineage>
</organism>